<accession>A0A448WLQ9</accession>
<sequence length="272" mass="29607">MVISGMACFESPSSSVRGSFSSSKEQFVVPDPSSLGTRAGINLRISQSGSRRANKHAESSSGSPKKSTQFNISASISNLALSSESRSQTSTSSFHFKHRQYHHLPETRLINRPAISSRTYPNKLQACHCQSLRNASPEPSTFHKSPSGRTFLNPCFRTRSHSRQLQTASTSGVESTEFSADSDIEHTVPSHLIITPARCTHLSNDVAARPKAKSPRRSKSLLVVRAPFCSSCKFSYSGDLNLKIDGNANDASESWCSCFRSTFSHSADNATS</sequence>
<gene>
    <name evidence="2" type="ORF">PXEA_LOCUS8389</name>
</gene>
<reference evidence="2" key="1">
    <citation type="submission" date="2018-11" db="EMBL/GenBank/DDBJ databases">
        <authorList>
            <consortium name="Pathogen Informatics"/>
        </authorList>
    </citation>
    <scope>NUCLEOTIDE SEQUENCE</scope>
</reference>
<organism evidence="2 3">
    <name type="scientific">Protopolystoma xenopodis</name>
    <dbReference type="NCBI Taxonomy" id="117903"/>
    <lineage>
        <taxon>Eukaryota</taxon>
        <taxon>Metazoa</taxon>
        <taxon>Spiralia</taxon>
        <taxon>Lophotrochozoa</taxon>
        <taxon>Platyhelminthes</taxon>
        <taxon>Monogenea</taxon>
        <taxon>Polyopisthocotylea</taxon>
        <taxon>Polystomatidea</taxon>
        <taxon>Polystomatidae</taxon>
        <taxon>Protopolystoma</taxon>
    </lineage>
</organism>
<feature type="region of interest" description="Disordered" evidence="1">
    <location>
        <begin position="1"/>
        <end position="69"/>
    </location>
</feature>
<keyword evidence="3" id="KW-1185">Reference proteome</keyword>
<evidence type="ECO:0000313" key="2">
    <source>
        <dbReference type="EMBL" id="VEL14949.1"/>
    </source>
</evidence>
<comment type="caution">
    <text evidence="2">The sequence shown here is derived from an EMBL/GenBank/DDBJ whole genome shotgun (WGS) entry which is preliminary data.</text>
</comment>
<evidence type="ECO:0000313" key="3">
    <source>
        <dbReference type="Proteomes" id="UP000784294"/>
    </source>
</evidence>
<protein>
    <submittedName>
        <fullName evidence="2">Uncharacterized protein</fullName>
    </submittedName>
</protein>
<dbReference type="Proteomes" id="UP000784294">
    <property type="component" value="Unassembled WGS sequence"/>
</dbReference>
<feature type="non-terminal residue" evidence="2">
    <location>
        <position position="272"/>
    </location>
</feature>
<evidence type="ECO:0000256" key="1">
    <source>
        <dbReference type="SAM" id="MobiDB-lite"/>
    </source>
</evidence>
<dbReference type="AlphaFoldDB" id="A0A448WLQ9"/>
<feature type="compositionally biased region" description="Polar residues" evidence="1">
    <location>
        <begin position="59"/>
        <end position="69"/>
    </location>
</feature>
<proteinExistence type="predicted"/>
<feature type="compositionally biased region" description="Low complexity" evidence="1">
    <location>
        <begin position="11"/>
        <end position="23"/>
    </location>
</feature>
<dbReference type="EMBL" id="CAAALY010022875">
    <property type="protein sequence ID" value="VEL14949.1"/>
    <property type="molecule type" value="Genomic_DNA"/>
</dbReference>
<name>A0A448WLQ9_9PLAT</name>